<evidence type="ECO:0000313" key="1">
    <source>
        <dbReference type="EMBL" id="CSA73391.1"/>
    </source>
</evidence>
<dbReference type="EMBL" id="CWOW01000011">
    <property type="protein sequence ID" value="CSA73391.1"/>
    <property type="molecule type" value="Genomic_DNA"/>
</dbReference>
<proteinExistence type="predicted"/>
<gene>
    <name evidence="1" type="ORF">ERS013165_02295</name>
</gene>
<organism evidence="1 2">
    <name type="scientific">Vibrio cholerae</name>
    <dbReference type="NCBI Taxonomy" id="666"/>
    <lineage>
        <taxon>Bacteria</taxon>
        <taxon>Pseudomonadati</taxon>
        <taxon>Pseudomonadota</taxon>
        <taxon>Gammaproteobacteria</taxon>
        <taxon>Vibrionales</taxon>
        <taxon>Vibrionaceae</taxon>
        <taxon>Vibrio</taxon>
    </lineage>
</organism>
<protein>
    <submittedName>
        <fullName evidence="1">Uncharacterized protein</fullName>
    </submittedName>
</protein>
<dbReference type="Proteomes" id="UP000044806">
    <property type="component" value="Unassembled WGS sequence"/>
</dbReference>
<evidence type="ECO:0000313" key="2">
    <source>
        <dbReference type="Proteomes" id="UP000044806"/>
    </source>
</evidence>
<reference evidence="1 2" key="1">
    <citation type="submission" date="2015-07" db="EMBL/GenBank/DDBJ databases">
        <authorList>
            <consortium name="Pathogen Informatics"/>
        </authorList>
    </citation>
    <scope>NUCLEOTIDE SEQUENCE [LARGE SCALE GENOMIC DNA]</scope>
    <source>
        <strain evidence="1 2">A51</strain>
    </source>
</reference>
<accession>A0A655Q7P9</accession>
<name>A0A655Q7P9_VIBCL</name>
<dbReference type="AlphaFoldDB" id="A0A655Q7P9"/>
<sequence>MTVLHLRTECVITPQLLDLSCQNRFDHQCVGSRGIHANPVTCLGLRQFPTVGVFTFGIIRCRKPHRTARLGAASHGACVRTMHGDHRTIFQRDIGQKAFVTFE</sequence>